<name>A0A5B9QVW4_9BACT</name>
<dbReference type="InterPro" id="IPR036390">
    <property type="entry name" value="WH_DNA-bd_sf"/>
</dbReference>
<organism evidence="5 6">
    <name type="scientific">Roseimaritima ulvae</name>
    <dbReference type="NCBI Taxonomy" id="980254"/>
    <lineage>
        <taxon>Bacteria</taxon>
        <taxon>Pseudomonadati</taxon>
        <taxon>Planctomycetota</taxon>
        <taxon>Planctomycetia</taxon>
        <taxon>Pirellulales</taxon>
        <taxon>Pirellulaceae</taxon>
        <taxon>Roseimaritima</taxon>
    </lineage>
</organism>
<keyword evidence="6" id="KW-1185">Reference proteome</keyword>
<evidence type="ECO:0000256" key="1">
    <source>
        <dbReference type="ARBA" id="ARBA00023015"/>
    </source>
</evidence>
<keyword evidence="3" id="KW-0804">Transcription</keyword>
<protein>
    <submittedName>
        <fullName evidence="5">Putative HTH-type transcriptional regulator YtcD</fullName>
    </submittedName>
</protein>
<dbReference type="Gene3D" id="1.10.10.10">
    <property type="entry name" value="Winged helix-like DNA-binding domain superfamily/Winged helix DNA-binding domain"/>
    <property type="match status" value="1"/>
</dbReference>
<dbReference type="PANTHER" id="PTHR33204:SF37">
    <property type="entry name" value="HTH-TYPE TRANSCRIPTIONAL REGULATOR YODB"/>
    <property type="match status" value="1"/>
</dbReference>
<dbReference type="PROSITE" id="PS51118">
    <property type="entry name" value="HTH_HXLR"/>
    <property type="match status" value="1"/>
</dbReference>
<reference evidence="5 6" key="1">
    <citation type="submission" date="2019-08" db="EMBL/GenBank/DDBJ databases">
        <title>Deep-cultivation of Planctomycetes and their phenomic and genomic characterization uncovers novel biology.</title>
        <authorList>
            <person name="Wiegand S."/>
            <person name="Jogler M."/>
            <person name="Boedeker C."/>
            <person name="Pinto D."/>
            <person name="Vollmers J."/>
            <person name="Rivas-Marin E."/>
            <person name="Kohn T."/>
            <person name="Peeters S.H."/>
            <person name="Heuer A."/>
            <person name="Rast P."/>
            <person name="Oberbeckmann S."/>
            <person name="Bunk B."/>
            <person name="Jeske O."/>
            <person name="Meyerdierks A."/>
            <person name="Storesund J.E."/>
            <person name="Kallscheuer N."/>
            <person name="Luecker S."/>
            <person name="Lage O.M."/>
            <person name="Pohl T."/>
            <person name="Merkel B.J."/>
            <person name="Hornburger P."/>
            <person name="Mueller R.-W."/>
            <person name="Bruemmer F."/>
            <person name="Labrenz M."/>
            <person name="Spormann A.M."/>
            <person name="Op den Camp H."/>
            <person name="Overmann J."/>
            <person name="Amann R."/>
            <person name="Jetten M.S.M."/>
            <person name="Mascher T."/>
            <person name="Medema M.H."/>
            <person name="Devos D.P."/>
            <person name="Kaster A.-K."/>
            <person name="Ovreas L."/>
            <person name="Rohde M."/>
            <person name="Galperin M.Y."/>
            <person name="Jogler C."/>
        </authorList>
    </citation>
    <scope>NUCLEOTIDE SEQUENCE [LARGE SCALE GENOMIC DNA]</scope>
    <source>
        <strain evidence="5 6">UC8</strain>
    </source>
</reference>
<dbReference type="Proteomes" id="UP000325286">
    <property type="component" value="Chromosome"/>
</dbReference>
<dbReference type="GO" id="GO:0003677">
    <property type="term" value="F:DNA binding"/>
    <property type="evidence" value="ECO:0007669"/>
    <property type="project" value="UniProtKB-KW"/>
</dbReference>
<dbReference type="RefSeq" id="WP_238388696.1">
    <property type="nucleotide sequence ID" value="NZ_CP042914.1"/>
</dbReference>
<gene>
    <name evidence="5" type="primary">ytcD_2</name>
    <name evidence="5" type="ORF">UC8_35390</name>
</gene>
<dbReference type="InterPro" id="IPR002577">
    <property type="entry name" value="HTH_HxlR"/>
</dbReference>
<keyword evidence="2" id="KW-0238">DNA-binding</keyword>
<accession>A0A5B9QVW4</accession>
<sequence>MSRELQPPDVAFILQNVLGCKWTLHILAEVRRGVNRPGQLVRSADGLTTKVLNERLTKLVRFELLEKTSYPEVPPRVEYQLTAFGNRFSSLLDEIDRLQAEL</sequence>
<evidence type="ECO:0000256" key="3">
    <source>
        <dbReference type="ARBA" id="ARBA00023163"/>
    </source>
</evidence>
<dbReference type="PANTHER" id="PTHR33204">
    <property type="entry name" value="TRANSCRIPTIONAL REGULATOR, MARR FAMILY"/>
    <property type="match status" value="1"/>
</dbReference>
<dbReference type="Pfam" id="PF01638">
    <property type="entry name" value="HxlR"/>
    <property type="match status" value="1"/>
</dbReference>
<evidence type="ECO:0000259" key="4">
    <source>
        <dbReference type="PROSITE" id="PS51118"/>
    </source>
</evidence>
<dbReference type="KEGG" id="rul:UC8_35390"/>
<dbReference type="AlphaFoldDB" id="A0A5B9QVW4"/>
<evidence type="ECO:0000313" key="5">
    <source>
        <dbReference type="EMBL" id="QEG41515.1"/>
    </source>
</evidence>
<dbReference type="SUPFAM" id="SSF46785">
    <property type="entry name" value="Winged helix' DNA-binding domain"/>
    <property type="match status" value="1"/>
</dbReference>
<keyword evidence="1" id="KW-0805">Transcription regulation</keyword>
<proteinExistence type="predicted"/>
<evidence type="ECO:0000256" key="2">
    <source>
        <dbReference type="ARBA" id="ARBA00023125"/>
    </source>
</evidence>
<evidence type="ECO:0000313" key="6">
    <source>
        <dbReference type="Proteomes" id="UP000325286"/>
    </source>
</evidence>
<feature type="domain" description="HTH hxlR-type" evidence="4">
    <location>
        <begin position="6"/>
        <end position="102"/>
    </location>
</feature>
<dbReference type="EMBL" id="CP042914">
    <property type="protein sequence ID" value="QEG41515.1"/>
    <property type="molecule type" value="Genomic_DNA"/>
</dbReference>
<dbReference type="InterPro" id="IPR036388">
    <property type="entry name" value="WH-like_DNA-bd_sf"/>
</dbReference>